<dbReference type="InterPro" id="IPR054416">
    <property type="entry name" value="GST_UstS-like_C"/>
</dbReference>
<dbReference type="InterPro" id="IPR004045">
    <property type="entry name" value="Glutathione_S-Trfase_N"/>
</dbReference>
<comment type="caution">
    <text evidence="2">The sequence shown here is derived from an EMBL/GenBank/DDBJ whole genome shotgun (WGS) entry which is preliminary data.</text>
</comment>
<reference evidence="2" key="1">
    <citation type="submission" date="2022-07" db="EMBL/GenBank/DDBJ databases">
        <title>Genome Sequence of Leucocoprinus birnbaumii.</title>
        <authorList>
            <person name="Buettner E."/>
        </authorList>
    </citation>
    <scope>NUCLEOTIDE SEQUENCE</scope>
    <source>
        <strain evidence="2">VT141</strain>
    </source>
</reference>
<proteinExistence type="predicted"/>
<dbReference type="GO" id="GO:0005737">
    <property type="term" value="C:cytoplasm"/>
    <property type="evidence" value="ECO:0007669"/>
    <property type="project" value="TreeGrafter"/>
</dbReference>
<dbReference type="Pfam" id="PF13409">
    <property type="entry name" value="GST_N_2"/>
    <property type="match status" value="1"/>
</dbReference>
<dbReference type="Proteomes" id="UP001213000">
    <property type="component" value="Unassembled WGS sequence"/>
</dbReference>
<dbReference type="Gene3D" id="3.40.30.10">
    <property type="entry name" value="Glutaredoxin"/>
    <property type="match status" value="1"/>
</dbReference>
<dbReference type="InterPro" id="IPR050983">
    <property type="entry name" value="GST_Omega/HSP26"/>
</dbReference>
<feature type="domain" description="GST N-terminal" evidence="1">
    <location>
        <begin position="7"/>
        <end position="98"/>
    </location>
</feature>
<protein>
    <recommendedName>
        <fullName evidence="1">GST N-terminal domain-containing protein</fullName>
    </recommendedName>
</protein>
<dbReference type="Gene3D" id="1.20.1050.10">
    <property type="match status" value="1"/>
</dbReference>
<dbReference type="PROSITE" id="PS50404">
    <property type="entry name" value="GST_NTER"/>
    <property type="match status" value="1"/>
</dbReference>
<dbReference type="EMBL" id="JANIEX010000930">
    <property type="protein sequence ID" value="KAJ3561972.1"/>
    <property type="molecule type" value="Genomic_DNA"/>
</dbReference>
<accession>A0AAD5YMS3</accession>
<dbReference type="InterPro" id="IPR036249">
    <property type="entry name" value="Thioredoxin-like_sf"/>
</dbReference>
<evidence type="ECO:0000313" key="3">
    <source>
        <dbReference type="Proteomes" id="UP001213000"/>
    </source>
</evidence>
<dbReference type="SUPFAM" id="SSF52833">
    <property type="entry name" value="Thioredoxin-like"/>
    <property type="match status" value="1"/>
</dbReference>
<keyword evidence="3" id="KW-1185">Reference proteome</keyword>
<dbReference type="Pfam" id="PF22041">
    <property type="entry name" value="GST_C_7"/>
    <property type="match status" value="1"/>
</dbReference>
<dbReference type="SUPFAM" id="SSF47616">
    <property type="entry name" value="GST C-terminal domain-like"/>
    <property type="match status" value="1"/>
</dbReference>
<dbReference type="PANTHER" id="PTHR43968">
    <property type="match status" value="1"/>
</dbReference>
<organism evidence="2 3">
    <name type="scientific">Leucocoprinus birnbaumii</name>
    <dbReference type="NCBI Taxonomy" id="56174"/>
    <lineage>
        <taxon>Eukaryota</taxon>
        <taxon>Fungi</taxon>
        <taxon>Dikarya</taxon>
        <taxon>Basidiomycota</taxon>
        <taxon>Agaricomycotina</taxon>
        <taxon>Agaricomycetes</taxon>
        <taxon>Agaricomycetidae</taxon>
        <taxon>Agaricales</taxon>
        <taxon>Agaricineae</taxon>
        <taxon>Agaricaceae</taxon>
        <taxon>Leucocoprinus</taxon>
    </lineage>
</organism>
<dbReference type="InterPro" id="IPR036282">
    <property type="entry name" value="Glutathione-S-Trfase_C_sf"/>
</dbReference>
<gene>
    <name evidence="2" type="ORF">NP233_g9862</name>
</gene>
<evidence type="ECO:0000313" key="2">
    <source>
        <dbReference type="EMBL" id="KAJ3561972.1"/>
    </source>
</evidence>
<dbReference type="AlphaFoldDB" id="A0AAD5YMS3"/>
<name>A0AAD5YMS3_9AGAR</name>
<dbReference type="PANTHER" id="PTHR43968:SF6">
    <property type="entry name" value="GLUTATHIONE S-TRANSFERASE OMEGA"/>
    <property type="match status" value="1"/>
</dbReference>
<sequence length="249" mass="28316">MITFYDLATKPGIKTSSPNPWKTRYVLNYKKLPYKTVYLEFMDIEPEFKKVGIPASTTKLNGTPHYTCPSIFDHSNNTAVTDSYKIAEYLDEAYPDTPRVIPKGSEALQAAFYDQLMPLVMPVFPILMSSVTGMLSPVNAEYFIRARSEQFGASMFEFPPDGEARVAQWKKVEAAIDTLNGWLSKSNGPYFMGETVSFADFVVASLFQALRIILSFNNKLDEWENMMAWNNGRWKKFLDDLEPYAGVEN</sequence>
<evidence type="ECO:0000259" key="1">
    <source>
        <dbReference type="PROSITE" id="PS50404"/>
    </source>
</evidence>